<dbReference type="Gene3D" id="3.30.70.270">
    <property type="match status" value="1"/>
</dbReference>
<dbReference type="InterPro" id="IPR000700">
    <property type="entry name" value="PAS-assoc_C"/>
</dbReference>
<dbReference type="PROSITE" id="PS50113">
    <property type="entry name" value="PAC"/>
    <property type="match status" value="1"/>
</dbReference>
<dbReference type="NCBIfam" id="TIGR00229">
    <property type="entry name" value="sensory_box"/>
    <property type="match status" value="2"/>
</dbReference>
<organism evidence="7 8">
    <name type="scientific">Thauera mechernichensis</name>
    <dbReference type="NCBI Taxonomy" id="82788"/>
    <lineage>
        <taxon>Bacteria</taxon>
        <taxon>Pseudomonadati</taxon>
        <taxon>Pseudomonadota</taxon>
        <taxon>Betaproteobacteria</taxon>
        <taxon>Rhodocyclales</taxon>
        <taxon>Zoogloeaceae</taxon>
        <taxon>Thauera</taxon>
    </lineage>
</organism>
<dbReference type="SMART" id="SM00086">
    <property type="entry name" value="PAC"/>
    <property type="match status" value="2"/>
</dbReference>
<keyword evidence="1" id="KW-0812">Transmembrane</keyword>
<dbReference type="PANTHER" id="PTHR44757">
    <property type="entry name" value="DIGUANYLATE CYCLASE DGCP"/>
    <property type="match status" value="1"/>
</dbReference>
<name>A0ABW3WHY0_9RHOO</name>
<dbReference type="PROSITE" id="PS50112">
    <property type="entry name" value="PAS"/>
    <property type="match status" value="1"/>
</dbReference>
<dbReference type="InterPro" id="IPR043128">
    <property type="entry name" value="Rev_trsase/Diguanyl_cyclase"/>
</dbReference>
<dbReference type="PROSITE" id="PS50887">
    <property type="entry name" value="GGDEF"/>
    <property type="match status" value="1"/>
</dbReference>
<comment type="caution">
    <text evidence="7">The sequence shown here is derived from an EMBL/GenBank/DDBJ whole genome shotgun (WGS) entry which is preliminary data.</text>
</comment>
<evidence type="ECO:0000256" key="1">
    <source>
        <dbReference type="SAM" id="Phobius"/>
    </source>
</evidence>
<feature type="domain" description="PAS" evidence="3">
    <location>
        <begin position="485"/>
        <end position="534"/>
    </location>
</feature>
<evidence type="ECO:0000259" key="5">
    <source>
        <dbReference type="PROSITE" id="PS50883"/>
    </source>
</evidence>
<dbReference type="CDD" id="cd00130">
    <property type="entry name" value="PAS"/>
    <property type="match status" value="2"/>
</dbReference>
<dbReference type="Pfam" id="PF13426">
    <property type="entry name" value="PAS_9"/>
    <property type="match status" value="1"/>
</dbReference>
<evidence type="ECO:0000256" key="2">
    <source>
        <dbReference type="SAM" id="SignalP"/>
    </source>
</evidence>
<dbReference type="InterPro" id="IPR052155">
    <property type="entry name" value="Biofilm_reg_signaling"/>
</dbReference>
<dbReference type="InterPro" id="IPR035965">
    <property type="entry name" value="PAS-like_dom_sf"/>
</dbReference>
<dbReference type="Gene3D" id="3.40.190.10">
    <property type="entry name" value="Periplasmic binding protein-like II"/>
    <property type="match status" value="2"/>
</dbReference>
<dbReference type="SUPFAM" id="SSF141868">
    <property type="entry name" value="EAL domain-like"/>
    <property type="match status" value="1"/>
</dbReference>
<dbReference type="SUPFAM" id="SSF55785">
    <property type="entry name" value="PYP-like sensor domain (PAS domain)"/>
    <property type="match status" value="2"/>
</dbReference>
<dbReference type="Gene3D" id="3.30.450.20">
    <property type="entry name" value="PAS domain"/>
    <property type="match status" value="2"/>
</dbReference>
<dbReference type="SMART" id="SM00052">
    <property type="entry name" value="EAL"/>
    <property type="match status" value="1"/>
</dbReference>
<keyword evidence="1" id="KW-1133">Transmembrane helix</keyword>
<dbReference type="NCBIfam" id="TIGR00254">
    <property type="entry name" value="GGDEF"/>
    <property type="match status" value="1"/>
</dbReference>
<dbReference type="PROSITE" id="PS50883">
    <property type="entry name" value="EAL"/>
    <property type="match status" value="1"/>
</dbReference>
<dbReference type="SUPFAM" id="SSF55073">
    <property type="entry name" value="Nucleotide cyclase"/>
    <property type="match status" value="1"/>
</dbReference>
<evidence type="ECO:0000259" key="3">
    <source>
        <dbReference type="PROSITE" id="PS50112"/>
    </source>
</evidence>
<feature type="transmembrane region" description="Helical" evidence="1">
    <location>
        <begin position="316"/>
        <end position="335"/>
    </location>
</feature>
<dbReference type="Proteomes" id="UP001597158">
    <property type="component" value="Unassembled WGS sequence"/>
</dbReference>
<proteinExistence type="predicted"/>
<feature type="domain" description="PAC" evidence="4">
    <location>
        <begin position="561"/>
        <end position="613"/>
    </location>
</feature>
<sequence>MKSCLSIRLWSLVLAACAASGPVLGAQELTIGVFAIRPKPVVEAAWTPFAQYLDERLPDHSVRLRALDEGEMDEALARGELDLVLTNPSHFVALRGGNALSGAIATLVGRHGEQAVNRFGGVIVAHADRDDLTGIQDLEGRRIATTSANFLGTYAAQLAELKAAGIRTSALHIRTLDQFQDSVIDAVIAGRADAGFVRTGLLEELAREGHKGLDTLKILNRIPAESLPGFPFATSTRLYPEWPLVALPHADEAAIRLIASHALLLPPDHPAAHAAGIHGFTIPADYSGVETLLRELRLPPFDHVPSFTWSDVWARFQVWIFVFSLAVVTILLLLARLTQRNAQLSRAHRKASALAEQIDLEHHHLCNVVEATGAASWELDLRHDRYVMDARWTRMMGFAEEGRTTMNRAQWRELVHPDDLARAQAALDQHLRGESPFYEQDLRLRHCAGHWIWVHDRGHVVQRSVHGAPLLLTGAQLDISARKQDEERLRLAASVFASCYEAILITDANNCIIDINPAFTRITGYSREEVLGRNPAVLGSGRQGREFYRNMWASLEENDHWQGELWNLRKDGSDFAEMLSISRVRDENGRLMHHVGLFSDISHLKLHEEELNRIAYFDPLTGAPNRRLLDDRLRQAIAHTHRTGKTLGVCVIDLDGFKPVNDRYGHEAGDRLLVEIVDRLNGLLRASDTVARLGGDEFVLLLEDVDGDAVLKRILDTIRQPIQIEQDWVCVSASIGVTLFPEDDADPDTLLRHADQAMYRAKQRGRNCIQHFDTSIEQGLAERRARHARLAEALRDGELLLLFQPQVDMQSARMVGAEALLRWRHPTRGMLSPAQFLADAEGSELEIDIGKWVLDQALAALARWREAGLDVSVSINVSANQLQQAGFVDSVRAALACQPSLTAAMLKLEILESAALDDMTSALEVLRACRGLGVRLALDDFGTGYASLKHFRQLPVDQLKIDHSFVIDMLDDAEDRAIVEGVIQLASAFGREAIAEGVETPAHAAALAALGCRLGQGFGIARPMPAEHVMGWVSWYGATPVEA</sequence>
<dbReference type="InterPro" id="IPR029787">
    <property type="entry name" value="Nucleotide_cyclase"/>
</dbReference>
<dbReference type="SUPFAM" id="SSF53850">
    <property type="entry name" value="Periplasmic binding protein-like II"/>
    <property type="match status" value="1"/>
</dbReference>
<dbReference type="InterPro" id="IPR000160">
    <property type="entry name" value="GGDEF_dom"/>
</dbReference>
<gene>
    <name evidence="7" type="ORF">ACFQ4M_14915</name>
</gene>
<feature type="domain" description="EAL" evidence="5">
    <location>
        <begin position="783"/>
        <end position="1037"/>
    </location>
</feature>
<accession>A0ABW3WHY0</accession>
<dbReference type="Pfam" id="PF08447">
    <property type="entry name" value="PAS_3"/>
    <property type="match status" value="1"/>
</dbReference>
<evidence type="ECO:0000313" key="8">
    <source>
        <dbReference type="Proteomes" id="UP001597158"/>
    </source>
</evidence>
<dbReference type="Pfam" id="PF00990">
    <property type="entry name" value="GGDEF"/>
    <property type="match status" value="1"/>
</dbReference>
<evidence type="ECO:0000259" key="6">
    <source>
        <dbReference type="PROSITE" id="PS50887"/>
    </source>
</evidence>
<dbReference type="Pfam" id="PF12974">
    <property type="entry name" value="Phosphonate-bd"/>
    <property type="match status" value="1"/>
</dbReference>
<feature type="domain" description="GGDEF" evidence="6">
    <location>
        <begin position="645"/>
        <end position="774"/>
    </location>
</feature>
<dbReference type="Pfam" id="PF00563">
    <property type="entry name" value="EAL"/>
    <property type="match status" value="1"/>
</dbReference>
<dbReference type="Gene3D" id="3.20.20.450">
    <property type="entry name" value="EAL domain"/>
    <property type="match status" value="1"/>
</dbReference>
<dbReference type="InterPro" id="IPR000014">
    <property type="entry name" value="PAS"/>
</dbReference>
<feature type="chain" id="PRO_5047266016" evidence="2">
    <location>
        <begin position="26"/>
        <end position="1043"/>
    </location>
</feature>
<keyword evidence="2" id="KW-0732">Signal</keyword>
<protein>
    <submittedName>
        <fullName evidence="7">EAL domain-containing protein</fullName>
    </submittedName>
</protein>
<dbReference type="InterPro" id="IPR013655">
    <property type="entry name" value="PAS_fold_3"/>
</dbReference>
<dbReference type="RefSeq" id="WP_277831888.1">
    <property type="nucleotide sequence ID" value="NZ_JARQZE010000004.1"/>
</dbReference>
<dbReference type="CDD" id="cd01948">
    <property type="entry name" value="EAL"/>
    <property type="match status" value="1"/>
</dbReference>
<reference evidence="8" key="1">
    <citation type="journal article" date="2019" name="Int. J. Syst. Evol. Microbiol.">
        <title>The Global Catalogue of Microorganisms (GCM) 10K type strain sequencing project: providing services to taxonomists for standard genome sequencing and annotation.</title>
        <authorList>
            <consortium name="The Broad Institute Genomics Platform"/>
            <consortium name="The Broad Institute Genome Sequencing Center for Infectious Disease"/>
            <person name="Wu L."/>
            <person name="Ma J."/>
        </authorList>
    </citation>
    <scope>NUCLEOTIDE SEQUENCE [LARGE SCALE GENOMIC DNA]</scope>
    <source>
        <strain evidence="8">CCUG 48884</strain>
    </source>
</reference>
<dbReference type="CDD" id="cd01949">
    <property type="entry name" value="GGDEF"/>
    <property type="match status" value="1"/>
</dbReference>
<dbReference type="InterPro" id="IPR001610">
    <property type="entry name" value="PAC"/>
</dbReference>
<keyword evidence="1" id="KW-0472">Membrane</keyword>
<dbReference type="EMBL" id="JBHTMC010000026">
    <property type="protein sequence ID" value="MFD1264868.1"/>
    <property type="molecule type" value="Genomic_DNA"/>
</dbReference>
<evidence type="ECO:0000313" key="7">
    <source>
        <dbReference type="EMBL" id="MFD1264868.1"/>
    </source>
</evidence>
<keyword evidence="8" id="KW-1185">Reference proteome</keyword>
<dbReference type="InterPro" id="IPR035919">
    <property type="entry name" value="EAL_sf"/>
</dbReference>
<dbReference type="SMART" id="SM00267">
    <property type="entry name" value="GGDEF"/>
    <property type="match status" value="1"/>
</dbReference>
<dbReference type="InterPro" id="IPR001633">
    <property type="entry name" value="EAL_dom"/>
</dbReference>
<dbReference type="PANTHER" id="PTHR44757:SF2">
    <property type="entry name" value="BIOFILM ARCHITECTURE MAINTENANCE PROTEIN MBAA"/>
    <property type="match status" value="1"/>
</dbReference>
<evidence type="ECO:0000259" key="4">
    <source>
        <dbReference type="PROSITE" id="PS50113"/>
    </source>
</evidence>
<dbReference type="SMART" id="SM00091">
    <property type="entry name" value="PAS"/>
    <property type="match status" value="2"/>
</dbReference>
<feature type="signal peptide" evidence="2">
    <location>
        <begin position="1"/>
        <end position="25"/>
    </location>
</feature>